<dbReference type="SUPFAM" id="SSF54285">
    <property type="entry name" value="MoaD/ThiS"/>
    <property type="match status" value="1"/>
</dbReference>
<proteinExistence type="inferred from homology"/>
<evidence type="ECO:0000313" key="4">
    <source>
        <dbReference type="EMBL" id="UOR13143.1"/>
    </source>
</evidence>
<gene>
    <name evidence="4" type="primary">moaD</name>
    <name evidence="4" type="ORF">MUO15_06560</name>
</gene>
<dbReference type="CDD" id="cd00754">
    <property type="entry name" value="Ubl_MoaD"/>
    <property type="match status" value="1"/>
</dbReference>
<keyword evidence="1" id="KW-0547">Nucleotide-binding</keyword>
<dbReference type="InterPro" id="IPR003749">
    <property type="entry name" value="ThiS/MoaD-like"/>
</dbReference>
<dbReference type="RefSeq" id="WP_245034534.1">
    <property type="nucleotide sequence ID" value="NZ_CP095075.1"/>
</dbReference>
<protein>
    <recommendedName>
        <fullName evidence="3">Molybdopterin synthase sulfur carrier subunit</fullName>
    </recommendedName>
</protein>
<evidence type="ECO:0000256" key="3">
    <source>
        <dbReference type="ARBA" id="ARBA00024247"/>
    </source>
</evidence>
<evidence type="ECO:0000256" key="1">
    <source>
        <dbReference type="ARBA" id="ARBA00022741"/>
    </source>
</evidence>
<dbReference type="NCBIfam" id="TIGR01682">
    <property type="entry name" value="moaD"/>
    <property type="match status" value="1"/>
</dbReference>
<dbReference type="InterPro" id="IPR016155">
    <property type="entry name" value="Mopterin_synth/thiamin_S_b"/>
</dbReference>
<dbReference type="Gene3D" id="3.10.20.30">
    <property type="match status" value="1"/>
</dbReference>
<keyword evidence="5" id="KW-1185">Reference proteome</keyword>
<evidence type="ECO:0000313" key="5">
    <source>
        <dbReference type="Proteomes" id="UP000830326"/>
    </source>
</evidence>
<sequence>MNRILFFAGLQEKVGQESLELDVTGKTVSEVKEYIGKQFQLDRLNEAMTAVNEEYADNQQKIGEGDVIAFIPPVSGG</sequence>
<dbReference type="PANTHER" id="PTHR33359">
    <property type="entry name" value="MOLYBDOPTERIN SYNTHASE SULFUR CARRIER SUBUNIT"/>
    <property type="match status" value="1"/>
</dbReference>
<dbReference type="EMBL" id="CP095075">
    <property type="protein sequence ID" value="UOR13143.1"/>
    <property type="molecule type" value="Genomic_DNA"/>
</dbReference>
<organism evidence="4 5">
    <name type="scientific">Halobacillus amylolyticus</name>
    <dbReference type="NCBI Taxonomy" id="2932259"/>
    <lineage>
        <taxon>Bacteria</taxon>
        <taxon>Bacillati</taxon>
        <taxon>Bacillota</taxon>
        <taxon>Bacilli</taxon>
        <taxon>Bacillales</taxon>
        <taxon>Bacillaceae</taxon>
        <taxon>Halobacillus</taxon>
    </lineage>
</organism>
<name>A0ABY4HFT7_9BACI</name>
<evidence type="ECO:0000256" key="2">
    <source>
        <dbReference type="ARBA" id="ARBA00024200"/>
    </source>
</evidence>
<comment type="similarity">
    <text evidence="2">Belongs to the MoaD family.</text>
</comment>
<dbReference type="Pfam" id="PF02597">
    <property type="entry name" value="ThiS"/>
    <property type="match status" value="1"/>
</dbReference>
<dbReference type="InterPro" id="IPR012675">
    <property type="entry name" value="Beta-grasp_dom_sf"/>
</dbReference>
<accession>A0ABY4HFT7</accession>
<dbReference type="PANTHER" id="PTHR33359:SF1">
    <property type="entry name" value="MOLYBDOPTERIN SYNTHASE SULFUR CARRIER SUBUNIT"/>
    <property type="match status" value="1"/>
</dbReference>
<reference evidence="4" key="1">
    <citation type="submission" date="2022-04" db="EMBL/GenBank/DDBJ databases">
        <title>Halobacillus sp. isolated from saltern.</title>
        <authorList>
            <person name="Won M."/>
            <person name="Lee C.-M."/>
            <person name="Woen H.-Y."/>
            <person name="Kwon S.-W."/>
        </authorList>
    </citation>
    <scope>NUCLEOTIDE SEQUENCE</scope>
    <source>
        <strain evidence="4">SSHM10-5</strain>
    </source>
</reference>
<dbReference type="InterPro" id="IPR044672">
    <property type="entry name" value="MOCS2A"/>
</dbReference>
<dbReference type="Proteomes" id="UP000830326">
    <property type="component" value="Chromosome"/>
</dbReference>